<proteinExistence type="predicted"/>
<evidence type="ECO:0000256" key="1">
    <source>
        <dbReference type="ARBA" id="ARBA00002286"/>
    </source>
</evidence>
<feature type="domain" description="Integrase catalytic" evidence="2">
    <location>
        <begin position="118"/>
        <end position="283"/>
    </location>
</feature>
<dbReference type="InterPro" id="IPR025948">
    <property type="entry name" value="HTH-like_dom"/>
</dbReference>
<organism evidence="3 4">
    <name type="scientific">Cellulomonas carbonis T26</name>
    <dbReference type="NCBI Taxonomy" id="947969"/>
    <lineage>
        <taxon>Bacteria</taxon>
        <taxon>Bacillati</taxon>
        <taxon>Actinomycetota</taxon>
        <taxon>Actinomycetes</taxon>
        <taxon>Micrococcales</taxon>
        <taxon>Cellulomonadaceae</taxon>
        <taxon>Cellulomonas</taxon>
    </lineage>
</organism>
<evidence type="ECO:0000313" key="4">
    <source>
        <dbReference type="Proteomes" id="UP000029839"/>
    </source>
</evidence>
<dbReference type="PANTHER" id="PTHR46889:SF4">
    <property type="entry name" value="TRANSPOSASE INSO FOR INSERTION SEQUENCE ELEMENT IS911B-RELATED"/>
    <property type="match status" value="1"/>
</dbReference>
<comment type="caution">
    <text evidence="3">The sequence shown here is derived from an EMBL/GenBank/DDBJ whole genome shotgun (WGS) entry which is preliminary data.</text>
</comment>
<dbReference type="EMBL" id="AXCY01000052">
    <property type="protein sequence ID" value="KGM10390.1"/>
    <property type="molecule type" value="Genomic_DNA"/>
</dbReference>
<dbReference type="InterPro" id="IPR012337">
    <property type="entry name" value="RNaseH-like_sf"/>
</dbReference>
<accession>A0A0A0BR18</accession>
<reference evidence="3 4" key="2">
    <citation type="journal article" date="2015" name="Stand. Genomic Sci.">
        <title>Draft genome sequence of Cellulomonas carbonis T26(T) and comparative analysis of six Cellulomonas genomes.</title>
        <authorList>
            <person name="Zhuang W."/>
            <person name="Zhang S."/>
            <person name="Xia X."/>
            <person name="Wang G."/>
        </authorList>
    </citation>
    <scope>NUCLEOTIDE SEQUENCE [LARGE SCALE GENOMIC DNA]</scope>
    <source>
        <strain evidence="3 4">T26</strain>
    </source>
</reference>
<dbReference type="SUPFAM" id="SSF53098">
    <property type="entry name" value="Ribonuclease H-like"/>
    <property type="match status" value="1"/>
</dbReference>
<dbReference type="Pfam" id="PF13276">
    <property type="entry name" value="HTH_21"/>
    <property type="match status" value="1"/>
</dbReference>
<dbReference type="Gene3D" id="3.30.420.10">
    <property type="entry name" value="Ribonuclease H-like superfamily/Ribonuclease H"/>
    <property type="match status" value="1"/>
</dbReference>
<dbReference type="PANTHER" id="PTHR46889">
    <property type="entry name" value="TRANSPOSASE INSF FOR INSERTION SEQUENCE IS3B-RELATED"/>
    <property type="match status" value="1"/>
</dbReference>
<dbReference type="NCBIfam" id="NF033516">
    <property type="entry name" value="transpos_IS3"/>
    <property type="match status" value="1"/>
</dbReference>
<name>A0A0A0BR18_9CELL</name>
<protein>
    <submittedName>
        <fullName evidence="3">Transposase</fullName>
    </submittedName>
</protein>
<dbReference type="AlphaFoldDB" id="A0A0A0BR18"/>
<keyword evidence="4" id="KW-1185">Reference proteome</keyword>
<sequence length="287" mass="32340">RFEAIAVMAEEGLPVQVATRVLGTSESGFYAWRTRAPSARAIRHVILSDAIREIHGVSRGIYGVRRVHAELRLGREVSVALGTVAMLMQRAGLKGIGGRPKWRRPHPDLISSDLVDRRFRREGLDQLWVTDITEHHTREGKVYCAVVLDVCSRRVVGWSIDSSPTAALVTNALGMAIDSRRPPPGTIIHSDHGVQFGSWAFTRRAKDSGLVPSMGSIGDCYDNAVIESFWSRMQVELLDRQRWRTRLELANAIFEYLEIFHNRQRRHSALGWLTPLEFEARQPITVA</sequence>
<dbReference type="GO" id="GO:0015074">
    <property type="term" value="P:DNA integration"/>
    <property type="evidence" value="ECO:0007669"/>
    <property type="project" value="InterPro"/>
</dbReference>
<evidence type="ECO:0000259" key="2">
    <source>
        <dbReference type="PROSITE" id="PS50994"/>
    </source>
</evidence>
<dbReference type="InterPro" id="IPR050900">
    <property type="entry name" value="Transposase_IS3/IS150/IS904"/>
</dbReference>
<dbReference type="InterPro" id="IPR036397">
    <property type="entry name" value="RNaseH_sf"/>
</dbReference>
<dbReference type="GO" id="GO:0003676">
    <property type="term" value="F:nucleic acid binding"/>
    <property type="evidence" value="ECO:0007669"/>
    <property type="project" value="InterPro"/>
</dbReference>
<dbReference type="Pfam" id="PF13333">
    <property type="entry name" value="rve_2"/>
    <property type="match status" value="1"/>
</dbReference>
<feature type="non-terminal residue" evidence="3">
    <location>
        <position position="1"/>
    </location>
</feature>
<dbReference type="OrthoDB" id="4426778at2"/>
<reference evidence="3 4" key="1">
    <citation type="submission" date="2013-08" db="EMBL/GenBank/DDBJ databases">
        <title>Genome sequencing of Cellulomonas carbonis T26.</title>
        <authorList>
            <person name="Chen F."/>
            <person name="Li Y."/>
            <person name="Wang G."/>
        </authorList>
    </citation>
    <scope>NUCLEOTIDE SEQUENCE [LARGE SCALE GENOMIC DNA]</scope>
    <source>
        <strain evidence="3 4">T26</strain>
    </source>
</reference>
<comment type="function">
    <text evidence="1">Involved in the transposition of the insertion sequence.</text>
</comment>
<evidence type="ECO:0000313" key="3">
    <source>
        <dbReference type="EMBL" id="KGM10390.1"/>
    </source>
</evidence>
<dbReference type="PROSITE" id="PS50994">
    <property type="entry name" value="INTEGRASE"/>
    <property type="match status" value="1"/>
</dbReference>
<gene>
    <name evidence="3" type="ORF">N868_15570</name>
</gene>
<dbReference type="Proteomes" id="UP000029839">
    <property type="component" value="Unassembled WGS sequence"/>
</dbReference>
<dbReference type="RefSeq" id="WP_152605669.1">
    <property type="nucleotide sequence ID" value="NZ_AXCY01000052.1"/>
</dbReference>
<dbReference type="InterPro" id="IPR048020">
    <property type="entry name" value="Transpos_IS3"/>
</dbReference>
<dbReference type="Pfam" id="PF00665">
    <property type="entry name" value="rve"/>
    <property type="match status" value="1"/>
</dbReference>
<dbReference type="InterPro" id="IPR001584">
    <property type="entry name" value="Integrase_cat-core"/>
</dbReference>